<gene>
    <name evidence="8" type="ORF">ACH5RR_011008</name>
</gene>
<dbReference type="PANTHER" id="PTHR12506">
    <property type="entry name" value="PROTEIN PHOSPHATASE RELATED"/>
    <property type="match status" value="1"/>
</dbReference>
<dbReference type="GO" id="GO:0008270">
    <property type="term" value="F:zinc ion binding"/>
    <property type="evidence" value="ECO:0007669"/>
    <property type="project" value="UniProtKB-KW"/>
</dbReference>
<protein>
    <recommendedName>
        <fullName evidence="7">C3H1-type domain-containing protein</fullName>
    </recommendedName>
</protein>
<feature type="region of interest" description="Disordered" evidence="6">
    <location>
        <begin position="388"/>
        <end position="413"/>
    </location>
</feature>
<evidence type="ECO:0000256" key="6">
    <source>
        <dbReference type="SAM" id="MobiDB-lite"/>
    </source>
</evidence>
<dbReference type="Gene3D" id="2.30.30.1190">
    <property type="match status" value="1"/>
</dbReference>
<dbReference type="PANTHER" id="PTHR12506:SF75">
    <property type="entry name" value="ZINC FINGER CCCH DOMAIN-CONTAINING PROTEIN 67-LIKE"/>
    <property type="match status" value="1"/>
</dbReference>
<keyword evidence="4" id="KW-0238">DNA-binding</keyword>
<feature type="zinc finger region" description="C3H1-type" evidence="5">
    <location>
        <begin position="158"/>
        <end position="186"/>
    </location>
</feature>
<comment type="caution">
    <text evidence="8">The sequence shown here is derived from an EMBL/GenBank/DDBJ whole genome shotgun (WGS) entry which is preliminary data.</text>
</comment>
<keyword evidence="9" id="KW-1185">Reference proteome</keyword>
<evidence type="ECO:0000256" key="5">
    <source>
        <dbReference type="PROSITE-ProRule" id="PRU00723"/>
    </source>
</evidence>
<keyword evidence="1 5" id="KW-0479">Metal-binding</keyword>
<evidence type="ECO:0000256" key="2">
    <source>
        <dbReference type="ARBA" id="ARBA00022771"/>
    </source>
</evidence>
<evidence type="ECO:0000313" key="9">
    <source>
        <dbReference type="Proteomes" id="UP001630127"/>
    </source>
</evidence>
<dbReference type="Pfam" id="PF00642">
    <property type="entry name" value="zf-CCCH"/>
    <property type="match status" value="5"/>
</dbReference>
<dbReference type="EMBL" id="JBJUIK010000005">
    <property type="protein sequence ID" value="KAL3526352.1"/>
    <property type="molecule type" value="Genomic_DNA"/>
</dbReference>
<dbReference type="Gene3D" id="3.30.1370.210">
    <property type="match status" value="1"/>
</dbReference>
<keyword evidence="2 5" id="KW-0863">Zinc-finger</keyword>
<evidence type="ECO:0000256" key="3">
    <source>
        <dbReference type="ARBA" id="ARBA00022833"/>
    </source>
</evidence>
<accession>A0ABD3A7A3</accession>
<feature type="zinc finger region" description="C3H1-type" evidence="5">
    <location>
        <begin position="113"/>
        <end position="141"/>
    </location>
</feature>
<dbReference type="GO" id="GO:0003729">
    <property type="term" value="F:mRNA binding"/>
    <property type="evidence" value="ECO:0007669"/>
    <property type="project" value="UniProtKB-ARBA"/>
</dbReference>
<reference evidence="8 9" key="1">
    <citation type="submission" date="2024-11" db="EMBL/GenBank/DDBJ databases">
        <title>A near-complete genome assembly of Cinchona calisaya.</title>
        <authorList>
            <person name="Lian D.C."/>
            <person name="Zhao X.W."/>
            <person name="Wei L."/>
        </authorList>
    </citation>
    <scope>NUCLEOTIDE SEQUENCE [LARGE SCALE GENOMIC DNA]</scope>
    <source>
        <tissue evidence="8">Nenye</tissue>
    </source>
</reference>
<proteinExistence type="predicted"/>
<dbReference type="SMART" id="SM00356">
    <property type="entry name" value="ZnF_C3H1"/>
    <property type="match status" value="5"/>
</dbReference>
<feature type="domain" description="C3H1-type" evidence="7">
    <location>
        <begin position="113"/>
        <end position="141"/>
    </location>
</feature>
<feature type="zinc finger region" description="C3H1-type" evidence="5">
    <location>
        <begin position="69"/>
        <end position="97"/>
    </location>
</feature>
<dbReference type="Gene3D" id="4.10.1000.10">
    <property type="entry name" value="Zinc finger, CCCH-type"/>
    <property type="match status" value="1"/>
</dbReference>
<feature type="domain" description="C3H1-type" evidence="7">
    <location>
        <begin position="158"/>
        <end position="186"/>
    </location>
</feature>
<feature type="domain" description="C3H1-type" evidence="7">
    <location>
        <begin position="352"/>
        <end position="380"/>
    </location>
</feature>
<dbReference type="InterPro" id="IPR000571">
    <property type="entry name" value="Znf_CCCH"/>
</dbReference>
<sequence>MGTYEDDSGVTSSLKLQPENPELGFSSADLVEKFENIGLHSNDNDYVGFNSDHNGFGGSDASSSVLPLRPYAGDCPHYTRTGFCKFGLTCRFNHPVKRTNLAVKDKEDWSSDKAGQLECKYYLTAGGCKYGTNCRYSHSKDESEIAPPELNFLGLPIRLEAKQCPYYMRTGSCGYGAQCVFHHPEPSSMGVQDLYQSSLNDKSMRQSGYSLGSTNIASALHLSEASQPDQAPWSSHPLSCSTFSYQNDYSSHMISNSVTQGMYRHTELDKYQAQEFSHQTSGHANLNPGANRTDMLEQGISVQVEEFPERPDQPECNYFMKTGDCKYKSACRFHHPKDHPTGVLSEKGLPLRPGRSICRFYERFGLCKFGRACLFDHPVNHGFPTVPSWPSSEPASAPDAGSASAHDAGYWAE</sequence>
<dbReference type="Proteomes" id="UP001630127">
    <property type="component" value="Unassembled WGS sequence"/>
</dbReference>
<evidence type="ECO:0000256" key="4">
    <source>
        <dbReference type="ARBA" id="ARBA00023125"/>
    </source>
</evidence>
<name>A0ABD3A7A3_9GENT</name>
<evidence type="ECO:0000313" key="8">
    <source>
        <dbReference type="EMBL" id="KAL3526352.1"/>
    </source>
</evidence>
<dbReference type="GO" id="GO:0003677">
    <property type="term" value="F:DNA binding"/>
    <property type="evidence" value="ECO:0007669"/>
    <property type="project" value="UniProtKB-KW"/>
</dbReference>
<dbReference type="SUPFAM" id="SSF90229">
    <property type="entry name" value="CCCH zinc finger"/>
    <property type="match status" value="5"/>
</dbReference>
<feature type="domain" description="C3H1-type" evidence="7">
    <location>
        <begin position="69"/>
        <end position="97"/>
    </location>
</feature>
<organism evidence="8 9">
    <name type="scientific">Cinchona calisaya</name>
    <dbReference type="NCBI Taxonomy" id="153742"/>
    <lineage>
        <taxon>Eukaryota</taxon>
        <taxon>Viridiplantae</taxon>
        <taxon>Streptophyta</taxon>
        <taxon>Embryophyta</taxon>
        <taxon>Tracheophyta</taxon>
        <taxon>Spermatophyta</taxon>
        <taxon>Magnoliopsida</taxon>
        <taxon>eudicotyledons</taxon>
        <taxon>Gunneridae</taxon>
        <taxon>Pentapetalae</taxon>
        <taxon>asterids</taxon>
        <taxon>lamiids</taxon>
        <taxon>Gentianales</taxon>
        <taxon>Rubiaceae</taxon>
        <taxon>Cinchonoideae</taxon>
        <taxon>Cinchoneae</taxon>
        <taxon>Cinchona</taxon>
    </lineage>
</organism>
<feature type="zinc finger region" description="C3H1-type" evidence="5">
    <location>
        <begin position="352"/>
        <end position="380"/>
    </location>
</feature>
<evidence type="ECO:0000259" key="7">
    <source>
        <dbReference type="PROSITE" id="PS50103"/>
    </source>
</evidence>
<dbReference type="AlphaFoldDB" id="A0ABD3A7A3"/>
<dbReference type="InterPro" id="IPR036855">
    <property type="entry name" value="Znf_CCCH_sf"/>
</dbReference>
<dbReference type="PROSITE" id="PS50103">
    <property type="entry name" value="ZF_C3H1"/>
    <property type="match status" value="5"/>
</dbReference>
<dbReference type="InterPro" id="IPR050974">
    <property type="entry name" value="Plant_ZF_CCCH"/>
</dbReference>
<keyword evidence="3 5" id="KW-0862">Zinc</keyword>
<feature type="domain" description="C3H1-type" evidence="7">
    <location>
        <begin position="310"/>
        <end position="338"/>
    </location>
</feature>
<evidence type="ECO:0000256" key="1">
    <source>
        <dbReference type="ARBA" id="ARBA00022723"/>
    </source>
</evidence>
<feature type="zinc finger region" description="C3H1-type" evidence="5">
    <location>
        <begin position="310"/>
        <end position="338"/>
    </location>
</feature>